<keyword evidence="4" id="KW-0217">Developmental protein</keyword>
<evidence type="ECO:0000256" key="4">
    <source>
        <dbReference type="ARBA" id="ARBA00022473"/>
    </source>
</evidence>
<evidence type="ECO:0000256" key="5">
    <source>
        <dbReference type="ARBA" id="ARBA00022527"/>
    </source>
</evidence>
<evidence type="ECO:0000256" key="16">
    <source>
        <dbReference type="ARBA" id="ARBA00047899"/>
    </source>
</evidence>
<dbReference type="GO" id="GO:0005737">
    <property type="term" value="C:cytoplasm"/>
    <property type="evidence" value="ECO:0007669"/>
    <property type="project" value="TreeGrafter"/>
</dbReference>
<name>A0A7K9DDY0_9AVES</name>
<accession>A0A7K9DDY0</accession>
<dbReference type="AlphaFoldDB" id="A0A7K9DDY0"/>
<dbReference type="InterPro" id="IPR008271">
    <property type="entry name" value="Ser/Thr_kinase_AS"/>
</dbReference>
<keyword evidence="20" id="KW-1133">Transmembrane helix</keyword>
<keyword evidence="10 22" id="KW-0418">Kinase</keyword>
<dbReference type="PANTHER" id="PTHR24346:SF102">
    <property type="entry name" value="TESTIS-SPECIFIC SERINE_THREONINE-PROTEIN KINASE 1"/>
    <property type="match status" value="1"/>
</dbReference>
<dbReference type="PANTHER" id="PTHR24346">
    <property type="entry name" value="MAP/MICROTUBULE AFFINITY-REGULATING KINASE"/>
    <property type="match status" value="1"/>
</dbReference>
<evidence type="ECO:0000256" key="2">
    <source>
        <dbReference type="ARBA" id="ARBA00006692"/>
    </source>
</evidence>
<evidence type="ECO:0000256" key="10">
    <source>
        <dbReference type="ARBA" id="ARBA00022777"/>
    </source>
</evidence>
<evidence type="ECO:0000259" key="21">
    <source>
        <dbReference type="PROSITE" id="PS50011"/>
    </source>
</evidence>
<feature type="binding site" evidence="18">
    <location>
        <position position="35"/>
    </location>
    <ligand>
        <name>ATP</name>
        <dbReference type="ChEBI" id="CHEBI:30616"/>
    </ligand>
</feature>
<evidence type="ECO:0000256" key="18">
    <source>
        <dbReference type="PROSITE-ProRule" id="PRU10141"/>
    </source>
</evidence>
<organism evidence="22 23">
    <name type="scientific">Hemiprocne comata</name>
    <dbReference type="NCBI Taxonomy" id="243314"/>
    <lineage>
        <taxon>Eukaryota</taxon>
        <taxon>Metazoa</taxon>
        <taxon>Chordata</taxon>
        <taxon>Craniata</taxon>
        <taxon>Vertebrata</taxon>
        <taxon>Euteleostomi</taxon>
        <taxon>Archelosauria</taxon>
        <taxon>Archosauria</taxon>
        <taxon>Dinosauria</taxon>
        <taxon>Saurischia</taxon>
        <taxon>Theropoda</taxon>
        <taxon>Coelurosauria</taxon>
        <taxon>Aves</taxon>
        <taxon>Neognathae</taxon>
        <taxon>Neoaves</taxon>
        <taxon>Strisores</taxon>
        <taxon>Apodiformes</taxon>
        <taxon>Apodidae</taxon>
        <taxon>Hemiprocninae</taxon>
        <taxon>Hemiprocne</taxon>
    </lineage>
</organism>
<dbReference type="EMBL" id="VWZJ01009577">
    <property type="protein sequence ID" value="NXG63053.1"/>
    <property type="molecule type" value="Genomic_DNA"/>
</dbReference>
<evidence type="ECO:0000313" key="22">
    <source>
        <dbReference type="EMBL" id="NXG63053.1"/>
    </source>
</evidence>
<evidence type="ECO:0000256" key="12">
    <source>
        <dbReference type="ARBA" id="ARBA00022840"/>
    </source>
</evidence>
<dbReference type="PROSITE" id="PS00107">
    <property type="entry name" value="PROTEIN_KINASE_ATP"/>
    <property type="match status" value="1"/>
</dbReference>
<keyword evidence="5 19" id="KW-0723">Serine/threonine-protein kinase</keyword>
<keyword evidence="9 18" id="KW-0547">Nucleotide-binding</keyword>
<dbReference type="Gene3D" id="1.10.510.10">
    <property type="entry name" value="Transferase(Phosphotransferase) domain 1"/>
    <property type="match status" value="1"/>
</dbReference>
<evidence type="ECO:0000256" key="6">
    <source>
        <dbReference type="ARBA" id="ARBA00022553"/>
    </source>
</evidence>
<evidence type="ECO:0000256" key="17">
    <source>
        <dbReference type="ARBA" id="ARBA00048679"/>
    </source>
</evidence>
<evidence type="ECO:0000256" key="7">
    <source>
        <dbReference type="ARBA" id="ARBA00022679"/>
    </source>
</evidence>
<reference evidence="22 23" key="1">
    <citation type="submission" date="2019-09" db="EMBL/GenBank/DDBJ databases">
        <title>Bird 10,000 Genomes (B10K) Project - Family phase.</title>
        <authorList>
            <person name="Zhang G."/>
        </authorList>
    </citation>
    <scope>NUCLEOTIDE SEQUENCE [LARGE SCALE GENOMIC DNA]</scope>
    <source>
        <strain evidence="22">B10K-DU-001-23</strain>
        <tissue evidence="22">Muscle</tissue>
    </source>
</reference>
<feature type="transmembrane region" description="Helical" evidence="20">
    <location>
        <begin position="193"/>
        <end position="210"/>
    </location>
</feature>
<keyword evidence="23" id="KW-1185">Reference proteome</keyword>
<keyword evidence="20" id="KW-0812">Transmembrane</keyword>
<dbReference type="SMART" id="SM00220">
    <property type="entry name" value="S_TKc"/>
    <property type="match status" value="1"/>
</dbReference>
<comment type="similarity">
    <text evidence="2">Belongs to the protein kinase superfamily. CAMK Ser/Thr protein kinase family.</text>
</comment>
<keyword evidence="20" id="KW-0472">Membrane</keyword>
<dbReference type="SUPFAM" id="SSF56112">
    <property type="entry name" value="Protein kinase-like (PK-like)"/>
    <property type="match status" value="1"/>
</dbReference>
<sequence length="224" mass="25461">LGKKGYSLSNTLGEGAYSTVKSAYSDRLKCNVAIKIINKRKTSQNFLERFLPRELEALRCLHHPSIIKTYEIFETSSAKVYIVMELAEKGDLLHYIEFMGAMKEDMACIRFQQLASAIEHCHNSDFAHRDLKCENILLDGDLNVKLSDFGFSKSLSRDENGRLILSETFCGTPAYAAPEVLQCIPYDPRISDIWSLGVILYIMLYASMPFNHSNVKKVLHIQKK</sequence>
<keyword evidence="14" id="KW-0832">Ubl conjugation</keyword>
<comment type="catalytic activity">
    <reaction evidence="16">
        <text>L-threonyl-[protein] + ATP = O-phospho-L-threonyl-[protein] + ADP + H(+)</text>
        <dbReference type="Rhea" id="RHEA:46608"/>
        <dbReference type="Rhea" id="RHEA-COMP:11060"/>
        <dbReference type="Rhea" id="RHEA-COMP:11605"/>
        <dbReference type="ChEBI" id="CHEBI:15378"/>
        <dbReference type="ChEBI" id="CHEBI:30013"/>
        <dbReference type="ChEBI" id="CHEBI:30616"/>
        <dbReference type="ChEBI" id="CHEBI:61977"/>
        <dbReference type="ChEBI" id="CHEBI:456216"/>
        <dbReference type="EC" id="2.7.11.1"/>
    </reaction>
</comment>
<keyword evidence="11" id="KW-0221">Differentiation</keyword>
<dbReference type="Proteomes" id="UP000518305">
    <property type="component" value="Unassembled WGS sequence"/>
</dbReference>
<keyword evidence="13" id="KW-0460">Magnesium</keyword>
<proteinExistence type="inferred from homology"/>
<dbReference type="InterPro" id="IPR017441">
    <property type="entry name" value="Protein_kinase_ATP_BS"/>
</dbReference>
<dbReference type="InterPro" id="IPR011009">
    <property type="entry name" value="Kinase-like_dom_sf"/>
</dbReference>
<feature type="domain" description="Protein kinase" evidence="21">
    <location>
        <begin position="6"/>
        <end position="224"/>
    </location>
</feature>
<evidence type="ECO:0000256" key="8">
    <source>
        <dbReference type="ARBA" id="ARBA00022723"/>
    </source>
</evidence>
<dbReference type="OrthoDB" id="541276at2759"/>
<evidence type="ECO:0000256" key="13">
    <source>
        <dbReference type="ARBA" id="ARBA00022842"/>
    </source>
</evidence>
<dbReference type="FunFam" id="1.10.510.10:FF:000658">
    <property type="entry name" value="Protein CBG12184"/>
    <property type="match status" value="1"/>
</dbReference>
<evidence type="ECO:0000256" key="9">
    <source>
        <dbReference type="ARBA" id="ARBA00022741"/>
    </source>
</evidence>
<dbReference type="InterPro" id="IPR000719">
    <property type="entry name" value="Prot_kinase_dom"/>
</dbReference>
<dbReference type="Pfam" id="PF00069">
    <property type="entry name" value="Pkinase"/>
    <property type="match status" value="1"/>
</dbReference>
<evidence type="ECO:0000256" key="19">
    <source>
        <dbReference type="RuleBase" id="RU000304"/>
    </source>
</evidence>
<dbReference type="FunFam" id="3.30.200.20:FF:000042">
    <property type="entry name" value="Aurora kinase A"/>
    <property type="match status" value="1"/>
</dbReference>
<dbReference type="GO" id="GO:0000287">
    <property type="term" value="F:magnesium ion binding"/>
    <property type="evidence" value="ECO:0007669"/>
    <property type="project" value="UniProtKB-ARBA"/>
</dbReference>
<feature type="non-terminal residue" evidence="22">
    <location>
        <position position="224"/>
    </location>
</feature>
<evidence type="ECO:0000256" key="14">
    <source>
        <dbReference type="ARBA" id="ARBA00022843"/>
    </source>
</evidence>
<dbReference type="GO" id="GO:0035556">
    <property type="term" value="P:intracellular signal transduction"/>
    <property type="evidence" value="ECO:0007669"/>
    <property type="project" value="TreeGrafter"/>
</dbReference>
<keyword evidence="7" id="KW-0808">Transferase</keyword>
<evidence type="ECO:0000256" key="1">
    <source>
        <dbReference type="ARBA" id="ARBA00001946"/>
    </source>
</evidence>
<comment type="catalytic activity">
    <reaction evidence="17">
        <text>L-seryl-[protein] + ATP = O-phospho-L-seryl-[protein] + ADP + H(+)</text>
        <dbReference type="Rhea" id="RHEA:17989"/>
        <dbReference type="Rhea" id="RHEA-COMP:9863"/>
        <dbReference type="Rhea" id="RHEA-COMP:11604"/>
        <dbReference type="ChEBI" id="CHEBI:15378"/>
        <dbReference type="ChEBI" id="CHEBI:29999"/>
        <dbReference type="ChEBI" id="CHEBI:30616"/>
        <dbReference type="ChEBI" id="CHEBI:83421"/>
        <dbReference type="ChEBI" id="CHEBI:456216"/>
        <dbReference type="EC" id="2.7.11.1"/>
    </reaction>
</comment>
<keyword evidence="6" id="KW-0597">Phosphoprotein</keyword>
<dbReference type="GO" id="GO:0030154">
    <property type="term" value="P:cell differentiation"/>
    <property type="evidence" value="ECO:0007669"/>
    <property type="project" value="UniProtKB-KW"/>
</dbReference>
<comment type="cofactor">
    <cofactor evidence="1">
        <name>Mg(2+)</name>
        <dbReference type="ChEBI" id="CHEBI:18420"/>
    </cofactor>
</comment>
<dbReference type="PIRSF" id="PIRSF000654">
    <property type="entry name" value="Integrin-linked_kinase"/>
    <property type="match status" value="1"/>
</dbReference>
<dbReference type="PROSITE" id="PS50011">
    <property type="entry name" value="PROTEIN_KINASE_DOM"/>
    <property type="match status" value="1"/>
</dbReference>
<dbReference type="EC" id="2.7.11.1" evidence="3"/>
<evidence type="ECO:0000256" key="20">
    <source>
        <dbReference type="SAM" id="Phobius"/>
    </source>
</evidence>
<protein>
    <recommendedName>
        <fullName evidence="3">non-specific serine/threonine protein kinase</fullName>
        <ecNumber evidence="3">2.7.11.1</ecNumber>
    </recommendedName>
</protein>
<gene>
    <name evidence="22" type="primary">Tssk1b</name>
    <name evidence="22" type="ORF">HEMCOM_R11888</name>
</gene>
<dbReference type="PROSITE" id="PS00108">
    <property type="entry name" value="PROTEIN_KINASE_ST"/>
    <property type="match status" value="1"/>
</dbReference>
<dbReference type="GO" id="GO:0005524">
    <property type="term" value="F:ATP binding"/>
    <property type="evidence" value="ECO:0007669"/>
    <property type="project" value="UniProtKB-UniRule"/>
</dbReference>
<keyword evidence="12 18" id="KW-0067">ATP-binding</keyword>
<evidence type="ECO:0000256" key="15">
    <source>
        <dbReference type="ARBA" id="ARBA00022871"/>
    </source>
</evidence>
<feature type="non-terminal residue" evidence="22">
    <location>
        <position position="1"/>
    </location>
</feature>
<evidence type="ECO:0000313" key="23">
    <source>
        <dbReference type="Proteomes" id="UP000518305"/>
    </source>
</evidence>
<keyword evidence="15" id="KW-0744">Spermatogenesis</keyword>
<dbReference type="GO" id="GO:0050321">
    <property type="term" value="F:tau-protein kinase activity"/>
    <property type="evidence" value="ECO:0007669"/>
    <property type="project" value="TreeGrafter"/>
</dbReference>
<evidence type="ECO:0000256" key="11">
    <source>
        <dbReference type="ARBA" id="ARBA00022782"/>
    </source>
</evidence>
<comment type="caution">
    <text evidence="22">The sequence shown here is derived from an EMBL/GenBank/DDBJ whole genome shotgun (WGS) entry which is preliminary data.</text>
</comment>
<dbReference type="GO" id="GO:0007283">
    <property type="term" value="P:spermatogenesis"/>
    <property type="evidence" value="ECO:0007669"/>
    <property type="project" value="UniProtKB-KW"/>
</dbReference>
<evidence type="ECO:0000256" key="3">
    <source>
        <dbReference type="ARBA" id="ARBA00012513"/>
    </source>
</evidence>
<dbReference type="GO" id="GO:0000226">
    <property type="term" value="P:microtubule cytoskeleton organization"/>
    <property type="evidence" value="ECO:0007669"/>
    <property type="project" value="TreeGrafter"/>
</dbReference>
<keyword evidence="8" id="KW-0479">Metal-binding</keyword>